<keyword evidence="5" id="KW-0999">Mitochondrion inner membrane</keyword>
<dbReference type="Proteomes" id="UP000663880">
    <property type="component" value="Unassembled WGS sequence"/>
</dbReference>
<dbReference type="EC" id="2.1.1.-" evidence="5"/>
<name>A0A821XYH6_9NEOP</name>
<feature type="binding site" evidence="5">
    <location>
        <position position="107"/>
    </location>
    <ligand>
        <name>S-adenosyl-L-methionine</name>
        <dbReference type="ChEBI" id="CHEBI:59789"/>
    </ligand>
</feature>
<dbReference type="PANTHER" id="PTHR43464:SF19">
    <property type="entry name" value="UBIQUINONE BIOSYNTHESIS O-METHYLTRANSFERASE, MITOCHONDRIAL"/>
    <property type="match status" value="1"/>
</dbReference>
<evidence type="ECO:0000256" key="1">
    <source>
        <dbReference type="ARBA" id="ARBA00022603"/>
    </source>
</evidence>
<comment type="function">
    <text evidence="5">O-methyltransferase required for two non-consecutive steps during ubiquinone biosynthesis. Catalyzes the 2 O-methylation of 3,4-dihydroxy-5-(all-trans-polyprenyl)benzoic acid into 4-hydroxy-3-methoxy-5-(all-trans-polyprenyl)benzoic acid. Also catalyzes the last step of ubiquinone biosynthesis by mediating methylation of 3-demethylubiquinone into ubiquinone. Also able to mediate the methylation of 3-demethylubiquinol into ubiquinol.</text>
</comment>
<evidence type="ECO:0000313" key="8">
    <source>
        <dbReference type="Proteomes" id="UP000663880"/>
    </source>
</evidence>
<protein>
    <recommendedName>
        <fullName evidence="5">Ubiquinone biosynthesis O-methyltransferase, mitochondrial</fullName>
    </recommendedName>
    <alternativeName>
        <fullName evidence="5">3-demethylubiquinol 3-O-methyltransferase</fullName>
        <ecNumber evidence="5">2.1.1.64</ecNumber>
    </alternativeName>
    <alternativeName>
        <fullName evidence="5">3-demethylubiquinone 3-O-methyltransferase</fullName>
        <ecNumber evidence="5">2.1.1.-</ecNumber>
    </alternativeName>
    <alternativeName>
        <fullName evidence="5">Polyprenyldihydroxybenzoate methyltransferase</fullName>
        <ecNumber evidence="5">2.1.1.114</ecNumber>
    </alternativeName>
</protein>
<keyword evidence="2 5" id="KW-0808">Transferase</keyword>
<keyword evidence="3 5" id="KW-0831">Ubiquinone biosynthesis</keyword>
<keyword evidence="5" id="KW-0496">Mitochondrion</keyword>
<dbReference type="GO" id="GO:0031314">
    <property type="term" value="C:extrinsic component of mitochondrial inner membrane"/>
    <property type="evidence" value="ECO:0007669"/>
    <property type="project" value="UniProtKB-UniRule"/>
</dbReference>
<comment type="catalytic activity">
    <reaction evidence="5">
        <text>a 3-demethylubiquinol + S-adenosyl-L-methionine = a ubiquinol + S-adenosyl-L-homocysteine + H(+)</text>
        <dbReference type="Rhea" id="RHEA:44380"/>
        <dbReference type="Rhea" id="RHEA-COMP:9566"/>
        <dbReference type="Rhea" id="RHEA-COMP:10914"/>
        <dbReference type="ChEBI" id="CHEBI:15378"/>
        <dbReference type="ChEBI" id="CHEBI:17976"/>
        <dbReference type="ChEBI" id="CHEBI:57856"/>
        <dbReference type="ChEBI" id="CHEBI:59789"/>
        <dbReference type="ChEBI" id="CHEBI:84422"/>
        <dbReference type="EC" id="2.1.1.64"/>
    </reaction>
</comment>
<dbReference type="GO" id="GO:0061542">
    <property type="term" value="F:3-demethylubiquinol 3-O-methyltransferase activity"/>
    <property type="evidence" value="ECO:0007669"/>
    <property type="project" value="UniProtKB-UniRule"/>
</dbReference>
<dbReference type="EMBL" id="CAJOBZ010000073">
    <property type="protein sequence ID" value="CAF4951795.1"/>
    <property type="molecule type" value="Genomic_DNA"/>
</dbReference>
<reference evidence="7" key="1">
    <citation type="submission" date="2021-02" db="EMBL/GenBank/DDBJ databases">
        <authorList>
            <person name="Steward A R."/>
        </authorList>
    </citation>
    <scope>NUCLEOTIDE SEQUENCE</scope>
</reference>
<sequence>MTINTLCPMAIRYAVINISQNVQIQYCLRRNISMNNFSLSVNTTVDKEDVKRHSKHMKVWWDPKGKMGALHSFNMLRVPLVRDGLVSEPEKDKTLTPLANKTILDVGCGGGILSEALARIGGFVTGVDASEQLIECAKQHSDLDEKIAHNKPTYFCSTIEDHAEEYPNHYDAVVASEIIEHVADKELFVRACVACLKPGGRIFITTPNRSLWTRLLGIYVSEYVLGTLPKGTHQYHKLTTPNEVSFLLERNCCQVELLRGIMFFPFFNKWTWVNSTKLMFAMQAIKLEPERK</sequence>
<dbReference type="NCBIfam" id="TIGR01983">
    <property type="entry name" value="UbiG"/>
    <property type="match status" value="1"/>
</dbReference>
<comment type="subcellular location">
    <subcellularLocation>
        <location evidence="5">Mitochondrion inner membrane</location>
        <topology evidence="5">Peripheral membrane protein</topology>
        <orientation evidence="5">Matrix side</orientation>
    </subcellularLocation>
</comment>
<dbReference type="GO" id="GO:0010420">
    <property type="term" value="F:polyprenyldihydroxybenzoate methyltransferase activity"/>
    <property type="evidence" value="ECO:0007669"/>
    <property type="project" value="UniProtKB-UniRule"/>
</dbReference>
<evidence type="ECO:0000256" key="2">
    <source>
        <dbReference type="ARBA" id="ARBA00022679"/>
    </source>
</evidence>
<feature type="binding site" evidence="5">
    <location>
        <position position="77"/>
    </location>
    <ligand>
        <name>S-adenosyl-L-methionine</name>
        <dbReference type="ChEBI" id="CHEBI:59789"/>
    </ligand>
</feature>
<dbReference type="InterPro" id="IPR010233">
    <property type="entry name" value="UbiG_MeTrfase"/>
</dbReference>
<evidence type="ECO:0000256" key="4">
    <source>
        <dbReference type="ARBA" id="ARBA00022691"/>
    </source>
</evidence>
<dbReference type="Gene3D" id="3.40.50.150">
    <property type="entry name" value="Vaccinia Virus protein VP39"/>
    <property type="match status" value="1"/>
</dbReference>
<organism evidence="7 8">
    <name type="scientific">Pieris macdunnoughi</name>
    <dbReference type="NCBI Taxonomy" id="345717"/>
    <lineage>
        <taxon>Eukaryota</taxon>
        <taxon>Metazoa</taxon>
        <taxon>Ecdysozoa</taxon>
        <taxon>Arthropoda</taxon>
        <taxon>Hexapoda</taxon>
        <taxon>Insecta</taxon>
        <taxon>Pterygota</taxon>
        <taxon>Neoptera</taxon>
        <taxon>Endopterygota</taxon>
        <taxon>Lepidoptera</taxon>
        <taxon>Glossata</taxon>
        <taxon>Ditrysia</taxon>
        <taxon>Papilionoidea</taxon>
        <taxon>Pieridae</taxon>
        <taxon>Pierinae</taxon>
        <taxon>Pieris</taxon>
    </lineage>
</organism>
<accession>A0A821XYH6</accession>
<dbReference type="GO" id="GO:0032259">
    <property type="term" value="P:methylation"/>
    <property type="evidence" value="ECO:0007669"/>
    <property type="project" value="UniProtKB-KW"/>
</dbReference>
<comment type="catalytic activity">
    <reaction evidence="5">
        <text>a 3,4-dihydroxy-5-(all-trans-polyprenyl)benzoate + S-adenosyl-L-methionine = a 4-hydroxy-3-methoxy-5-(all-trans-polyprenyl)benzoate + S-adenosyl-L-homocysteine + H(+)</text>
        <dbReference type="Rhea" id="RHEA:44452"/>
        <dbReference type="Rhea" id="RHEA-COMP:10930"/>
        <dbReference type="Rhea" id="RHEA-COMP:10931"/>
        <dbReference type="ChEBI" id="CHEBI:15378"/>
        <dbReference type="ChEBI" id="CHEBI:57856"/>
        <dbReference type="ChEBI" id="CHEBI:59789"/>
        <dbReference type="ChEBI" id="CHEBI:64694"/>
        <dbReference type="ChEBI" id="CHEBI:84443"/>
        <dbReference type="EC" id="2.1.1.114"/>
    </reaction>
</comment>
<feature type="domain" description="Methyltransferase type 11" evidence="6">
    <location>
        <begin position="104"/>
        <end position="204"/>
    </location>
</feature>
<dbReference type="UniPathway" id="UPA00232"/>
<keyword evidence="5" id="KW-0472">Membrane</keyword>
<keyword evidence="4 5" id="KW-0949">S-adenosyl-L-methionine</keyword>
<proteinExistence type="inferred from homology"/>
<keyword evidence="8" id="KW-1185">Reference proteome</keyword>
<feature type="binding site" evidence="5">
    <location>
        <position position="181"/>
    </location>
    <ligand>
        <name>Mg(2+)</name>
        <dbReference type="ChEBI" id="CHEBI:18420"/>
    </ligand>
</feature>
<evidence type="ECO:0000256" key="5">
    <source>
        <dbReference type="HAMAP-Rule" id="MF_03190"/>
    </source>
</evidence>
<gene>
    <name evidence="5" type="primary">coq3</name>
    <name evidence="7" type="ORF">PMACD_LOCUS15763</name>
</gene>
<feature type="binding site" evidence="5">
    <location>
        <position position="128"/>
    </location>
    <ligand>
        <name>S-adenosyl-L-methionine</name>
        <dbReference type="ChEBI" id="CHEBI:59789"/>
    </ligand>
</feature>
<keyword evidence="1 5" id="KW-0489">Methyltransferase</keyword>
<dbReference type="InterPro" id="IPR013216">
    <property type="entry name" value="Methyltransf_11"/>
</dbReference>
<comment type="cofactor">
    <cofactor evidence="5">
        <name>Mg(2+)</name>
        <dbReference type="ChEBI" id="CHEBI:18420"/>
    </cofactor>
</comment>
<dbReference type="GO" id="GO:0046872">
    <property type="term" value="F:metal ion binding"/>
    <property type="evidence" value="ECO:0007669"/>
    <property type="project" value="UniProtKB-KW"/>
</dbReference>
<comment type="catalytic activity">
    <reaction evidence="5">
        <text>a 3-demethylubiquinone + S-adenosyl-L-methionine = a ubiquinone + S-adenosyl-L-homocysteine</text>
        <dbReference type="Rhea" id="RHEA:81215"/>
        <dbReference type="Rhea" id="RHEA-COMP:9565"/>
        <dbReference type="Rhea" id="RHEA-COMP:19654"/>
        <dbReference type="ChEBI" id="CHEBI:16389"/>
        <dbReference type="ChEBI" id="CHEBI:57856"/>
        <dbReference type="ChEBI" id="CHEBI:59789"/>
        <dbReference type="ChEBI" id="CHEBI:231825"/>
    </reaction>
</comment>
<feature type="binding site" evidence="5">
    <location>
        <position position="180"/>
    </location>
    <ligand>
        <name>Mg(2+)</name>
        <dbReference type="ChEBI" id="CHEBI:18420"/>
    </ligand>
</feature>
<feature type="binding site" evidence="5">
    <location>
        <position position="176"/>
    </location>
    <ligand>
        <name>S-adenosyl-L-methionine</name>
        <dbReference type="ChEBI" id="CHEBI:59789"/>
    </ligand>
</feature>
<evidence type="ECO:0000313" key="7">
    <source>
        <dbReference type="EMBL" id="CAF4951795.1"/>
    </source>
</evidence>
<dbReference type="EC" id="2.1.1.64" evidence="5"/>
<dbReference type="PANTHER" id="PTHR43464">
    <property type="entry name" value="METHYLTRANSFERASE"/>
    <property type="match status" value="1"/>
</dbReference>
<evidence type="ECO:0000256" key="3">
    <source>
        <dbReference type="ARBA" id="ARBA00022688"/>
    </source>
</evidence>
<dbReference type="InterPro" id="IPR029063">
    <property type="entry name" value="SAM-dependent_MTases_sf"/>
</dbReference>
<comment type="subunit">
    <text evidence="5">Component of a multi-subunit COQ enzyme complex.</text>
</comment>
<keyword evidence="5" id="KW-0479">Metal-binding</keyword>
<dbReference type="Pfam" id="PF08241">
    <property type="entry name" value="Methyltransf_11"/>
    <property type="match status" value="1"/>
</dbReference>
<comment type="similarity">
    <text evidence="5">Belongs to the class I-like SAM-binding methyltransferase superfamily. UbiG/COQ3 family.</text>
</comment>
<feature type="binding site" evidence="5">
    <location>
        <position position="177"/>
    </location>
    <ligand>
        <name>Mg(2+)</name>
        <dbReference type="ChEBI" id="CHEBI:18420"/>
    </ligand>
</feature>
<dbReference type="SUPFAM" id="SSF53335">
    <property type="entry name" value="S-adenosyl-L-methionine-dependent methyltransferases"/>
    <property type="match status" value="1"/>
</dbReference>
<comment type="pathway">
    <text evidence="5">Cofactor biosynthesis; ubiquinone biosynthesis.</text>
</comment>
<comment type="caution">
    <text evidence="7">The sequence shown here is derived from an EMBL/GenBank/DDBJ whole genome shotgun (WGS) entry which is preliminary data.</text>
</comment>
<dbReference type="EC" id="2.1.1.114" evidence="5"/>
<dbReference type="OrthoDB" id="3265906at2759"/>
<dbReference type="AlphaFoldDB" id="A0A821XYH6"/>
<dbReference type="HAMAP" id="MF_00472">
    <property type="entry name" value="UbiG"/>
    <property type="match status" value="1"/>
</dbReference>
<evidence type="ECO:0000259" key="6">
    <source>
        <dbReference type="Pfam" id="PF08241"/>
    </source>
</evidence>
<dbReference type="CDD" id="cd02440">
    <property type="entry name" value="AdoMet_MTases"/>
    <property type="match status" value="1"/>
</dbReference>
<keyword evidence="5" id="KW-0460">Magnesium</keyword>